<dbReference type="PROSITE" id="PS01031">
    <property type="entry name" value="SHSP"/>
    <property type="match status" value="1"/>
</dbReference>
<dbReference type="InterPro" id="IPR031107">
    <property type="entry name" value="Small_HSP"/>
</dbReference>
<dbReference type="PANTHER" id="PTHR11527">
    <property type="entry name" value="HEAT-SHOCK PROTEIN 20 FAMILY MEMBER"/>
    <property type="match status" value="1"/>
</dbReference>
<dbReference type="InterPro" id="IPR008978">
    <property type="entry name" value="HSP20-like_chaperone"/>
</dbReference>
<evidence type="ECO:0000313" key="5">
    <source>
        <dbReference type="EMBL" id="OGZ19530.1"/>
    </source>
</evidence>
<dbReference type="Proteomes" id="UP000178721">
    <property type="component" value="Unassembled WGS sequence"/>
</dbReference>
<dbReference type="Gene3D" id="2.60.40.790">
    <property type="match status" value="1"/>
</dbReference>
<protein>
    <recommendedName>
        <fullName evidence="4">SHSP domain-containing protein</fullName>
    </recommendedName>
</protein>
<evidence type="ECO:0000256" key="1">
    <source>
        <dbReference type="PROSITE-ProRule" id="PRU00285"/>
    </source>
</evidence>
<dbReference type="AlphaFoldDB" id="A0A1G2E2E5"/>
<accession>A0A1G2E2E5</accession>
<comment type="similarity">
    <text evidence="1 2">Belongs to the small heat shock protein (HSP20) family.</text>
</comment>
<dbReference type="InterPro" id="IPR002068">
    <property type="entry name" value="A-crystallin/Hsp20_dom"/>
</dbReference>
<evidence type="ECO:0000256" key="2">
    <source>
        <dbReference type="RuleBase" id="RU003616"/>
    </source>
</evidence>
<evidence type="ECO:0000256" key="3">
    <source>
        <dbReference type="SAM" id="MobiDB-lite"/>
    </source>
</evidence>
<comment type="caution">
    <text evidence="5">The sequence shown here is derived from an EMBL/GenBank/DDBJ whole genome shotgun (WGS) entry which is preliminary data.</text>
</comment>
<proteinExistence type="inferred from homology"/>
<evidence type="ECO:0000313" key="6">
    <source>
        <dbReference type="Proteomes" id="UP000178721"/>
    </source>
</evidence>
<dbReference type="Pfam" id="PF00011">
    <property type="entry name" value="HSP20"/>
    <property type="match status" value="1"/>
</dbReference>
<feature type="compositionally biased region" description="Basic and acidic residues" evidence="3">
    <location>
        <begin position="35"/>
        <end position="63"/>
    </location>
</feature>
<sequence>MSFFNKLKGNMGIEPSSAKATEGEGRKTKTKKKTKVEPEKTLEPKEEPRPEPKKEIKSLKIEPGELSSQDEGQLAIDVYETEDDIVIQSTIGGIKGEDLDIAIEDDMVTIRGMRENKVEKEGKKYFYQECYWGSFMRKVILPEEVDAGKAKATIKEGILTLSMPKIHRKTKKKITVEQEE</sequence>
<feature type="region of interest" description="Disordered" evidence="3">
    <location>
        <begin position="1"/>
        <end position="69"/>
    </location>
</feature>
<dbReference type="EMBL" id="MHMA01000042">
    <property type="protein sequence ID" value="OGZ19530.1"/>
    <property type="molecule type" value="Genomic_DNA"/>
</dbReference>
<evidence type="ECO:0000259" key="4">
    <source>
        <dbReference type="PROSITE" id="PS01031"/>
    </source>
</evidence>
<organism evidence="5 6">
    <name type="scientific">Candidatus Nealsonbacteria bacterium RIFCSPHIGHO2_01_FULL_43_31</name>
    <dbReference type="NCBI Taxonomy" id="1801665"/>
    <lineage>
        <taxon>Bacteria</taxon>
        <taxon>Candidatus Nealsoniibacteriota</taxon>
    </lineage>
</organism>
<gene>
    <name evidence="5" type="ORF">A2654_03005</name>
</gene>
<dbReference type="CDD" id="cd06464">
    <property type="entry name" value="ACD_sHsps-like"/>
    <property type="match status" value="1"/>
</dbReference>
<dbReference type="SUPFAM" id="SSF49764">
    <property type="entry name" value="HSP20-like chaperones"/>
    <property type="match status" value="1"/>
</dbReference>
<feature type="domain" description="SHSP" evidence="4">
    <location>
        <begin position="67"/>
        <end position="179"/>
    </location>
</feature>
<reference evidence="5 6" key="1">
    <citation type="journal article" date="2016" name="Nat. Commun.">
        <title>Thousands of microbial genomes shed light on interconnected biogeochemical processes in an aquifer system.</title>
        <authorList>
            <person name="Anantharaman K."/>
            <person name="Brown C.T."/>
            <person name="Hug L.A."/>
            <person name="Sharon I."/>
            <person name="Castelle C.J."/>
            <person name="Probst A.J."/>
            <person name="Thomas B.C."/>
            <person name="Singh A."/>
            <person name="Wilkins M.J."/>
            <person name="Karaoz U."/>
            <person name="Brodie E.L."/>
            <person name="Williams K.H."/>
            <person name="Hubbard S.S."/>
            <person name="Banfield J.F."/>
        </authorList>
    </citation>
    <scope>NUCLEOTIDE SEQUENCE [LARGE SCALE GENOMIC DNA]</scope>
</reference>
<name>A0A1G2E2E5_9BACT</name>